<organism evidence="1 2">
    <name type="scientific">Arctium lappa</name>
    <name type="common">Greater burdock</name>
    <name type="synonym">Lappa major</name>
    <dbReference type="NCBI Taxonomy" id="4217"/>
    <lineage>
        <taxon>Eukaryota</taxon>
        <taxon>Viridiplantae</taxon>
        <taxon>Streptophyta</taxon>
        <taxon>Embryophyta</taxon>
        <taxon>Tracheophyta</taxon>
        <taxon>Spermatophyta</taxon>
        <taxon>Magnoliopsida</taxon>
        <taxon>eudicotyledons</taxon>
        <taxon>Gunneridae</taxon>
        <taxon>Pentapetalae</taxon>
        <taxon>asterids</taxon>
        <taxon>campanulids</taxon>
        <taxon>Asterales</taxon>
        <taxon>Asteraceae</taxon>
        <taxon>Carduoideae</taxon>
        <taxon>Cardueae</taxon>
        <taxon>Arctiinae</taxon>
        <taxon>Arctium</taxon>
    </lineage>
</organism>
<sequence length="136" mass="16157">MTSSPPLCYGALLLANLLYGQQSCDVEDWLNEVLELSRVTRHHDKRYPPKNHGLHLQQTINLHLYTCIYIHTYIYNNRYTYTFITSFFSPAKIGKFRVYIVNKGYYHLKNGEWEVEDGDTNKCDHKGYSWYFNGKY</sequence>
<name>A0ACB9B2D6_ARCLA</name>
<proteinExistence type="predicted"/>
<keyword evidence="2" id="KW-1185">Reference proteome</keyword>
<reference evidence="1 2" key="2">
    <citation type="journal article" date="2022" name="Mol. Ecol. Resour.">
        <title>The genomes of chicory, endive, great burdock and yacon provide insights into Asteraceae paleo-polyploidization history and plant inulin production.</title>
        <authorList>
            <person name="Fan W."/>
            <person name="Wang S."/>
            <person name="Wang H."/>
            <person name="Wang A."/>
            <person name="Jiang F."/>
            <person name="Liu H."/>
            <person name="Zhao H."/>
            <person name="Xu D."/>
            <person name="Zhang Y."/>
        </authorList>
    </citation>
    <scope>NUCLEOTIDE SEQUENCE [LARGE SCALE GENOMIC DNA]</scope>
    <source>
        <strain evidence="2">cv. Niubang</strain>
    </source>
</reference>
<protein>
    <submittedName>
        <fullName evidence="1">Uncharacterized protein</fullName>
    </submittedName>
</protein>
<gene>
    <name evidence="1" type="ORF">L6452_23459</name>
</gene>
<accession>A0ACB9B2D6</accession>
<evidence type="ECO:0000313" key="1">
    <source>
        <dbReference type="EMBL" id="KAI3716248.1"/>
    </source>
</evidence>
<comment type="caution">
    <text evidence="1">The sequence shown here is derived from an EMBL/GenBank/DDBJ whole genome shotgun (WGS) entry which is preliminary data.</text>
</comment>
<dbReference type="Proteomes" id="UP001055879">
    <property type="component" value="Linkage Group LG07"/>
</dbReference>
<dbReference type="EMBL" id="CM042053">
    <property type="protein sequence ID" value="KAI3716248.1"/>
    <property type="molecule type" value="Genomic_DNA"/>
</dbReference>
<evidence type="ECO:0000313" key="2">
    <source>
        <dbReference type="Proteomes" id="UP001055879"/>
    </source>
</evidence>
<reference evidence="2" key="1">
    <citation type="journal article" date="2022" name="Mol. Ecol. Resour.">
        <title>The genomes of chicory, endive, great burdock and yacon provide insights into Asteraceae palaeo-polyploidization history and plant inulin production.</title>
        <authorList>
            <person name="Fan W."/>
            <person name="Wang S."/>
            <person name="Wang H."/>
            <person name="Wang A."/>
            <person name="Jiang F."/>
            <person name="Liu H."/>
            <person name="Zhao H."/>
            <person name="Xu D."/>
            <person name="Zhang Y."/>
        </authorList>
    </citation>
    <scope>NUCLEOTIDE SEQUENCE [LARGE SCALE GENOMIC DNA]</scope>
    <source>
        <strain evidence="2">cv. Niubang</strain>
    </source>
</reference>